<dbReference type="InterPro" id="IPR011051">
    <property type="entry name" value="RmlC_Cupin_sf"/>
</dbReference>
<dbReference type="SUPFAM" id="SSF51182">
    <property type="entry name" value="RmlC-like cupins"/>
    <property type="match status" value="1"/>
</dbReference>
<dbReference type="InterPro" id="IPR017102">
    <property type="entry name" value="UCP037087"/>
</dbReference>
<evidence type="ECO:0000313" key="2">
    <source>
        <dbReference type="EMBL" id="GAA1825899.1"/>
    </source>
</evidence>
<dbReference type="CDD" id="cd02210">
    <property type="entry name" value="cupin_BLR2406-like"/>
    <property type="match status" value="1"/>
</dbReference>
<dbReference type="Proteomes" id="UP001500218">
    <property type="component" value="Unassembled WGS sequence"/>
</dbReference>
<name>A0ABN2MGD0_9ACTN</name>
<sequence>MSGDVRVVRAGAEYAGRQGLTMFVGVSAETVGAIGLCLHRLVVPPGGRARAHVHAGHESAIYVLAGDVDVRWGEALEHTSSVSAGDFMYIPPGVPHAPINHSATDPAYALVARTDPNEQESVVLRPDLDDLLLT</sequence>
<feature type="domain" description="Cupin type-2" evidence="1">
    <location>
        <begin position="41"/>
        <end position="111"/>
    </location>
</feature>
<organism evidence="2 3">
    <name type="scientific">Luedemannella flava</name>
    <dbReference type="NCBI Taxonomy" id="349316"/>
    <lineage>
        <taxon>Bacteria</taxon>
        <taxon>Bacillati</taxon>
        <taxon>Actinomycetota</taxon>
        <taxon>Actinomycetes</taxon>
        <taxon>Micromonosporales</taxon>
        <taxon>Micromonosporaceae</taxon>
        <taxon>Luedemannella</taxon>
    </lineage>
</organism>
<reference evidence="2 3" key="1">
    <citation type="journal article" date="2019" name="Int. J. Syst. Evol. Microbiol.">
        <title>The Global Catalogue of Microorganisms (GCM) 10K type strain sequencing project: providing services to taxonomists for standard genome sequencing and annotation.</title>
        <authorList>
            <consortium name="The Broad Institute Genomics Platform"/>
            <consortium name="The Broad Institute Genome Sequencing Center for Infectious Disease"/>
            <person name="Wu L."/>
            <person name="Ma J."/>
        </authorList>
    </citation>
    <scope>NUCLEOTIDE SEQUENCE [LARGE SCALE GENOMIC DNA]</scope>
    <source>
        <strain evidence="2 3">JCM 13250</strain>
    </source>
</reference>
<comment type="caution">
    <text evidence="2">The sequence shown here is derived from an EMBL/GenBank/DDBJ whole genome shotgun (WGS) entry which is preliminary data.</text>
</comment>
<dbReference type="InterPro" id="IPR052535">
    <property type="entry name" value="Bacilysin_H2HPP_isomerase"/>
</dbReference>
<dbReference type="PIRSF" id="PIRSF037087">
    <property type="entry name" value="UCP037087"/>
    <property type="match status" value="1"/>
</dbReference>
<dbReference type="RefSeq" id="WP_344137851.1">
    <property type="nucleotide sequence ID" value="NZ_BAAALT010000226.1"/>
</dbReference>
<dbReference type="Gene3D" id="2.60.120.10">
    <property type="entry name" value="Jelly Rolls"/>
    <property type="match status" value="1"/>
</dbReference>
<evidence type="ECO:0000259" key="1">
    <source>
        <dbReference type="Pfam" id="PF07883"/>
    </source>
</evidence>
<dbReference type="InterPro" id="IPR013096">
    <property type="entry name" value="Cupin_2"/>
</dbReference>
<evidence type="ECO:0000313" key="3">
    <source>
        <dbReference type="Proteomes" id="UP001500218"/>
    </source>
</evidence>
<protein>
    <submittedName>
        <fullName evidence="2">Cupin domain-containing protein</fullName>
    </submittedName>
</protein>
<dbReference type="Pfam" id="PF07883">
    <property type="entry name" value="Cupin_2"/>
    <property type="match status" value="1"/>
</dbReference>
<accession>A0ABN2MGD0</accession>
<dbReference type="InterPro" id="IPR014710">
    <property type="entry name" value="RmlC-like_jellyroll"/>
</dbReference>
<dbReference type="PANTHER" id="PTHR40112">
    <property type="entry name" value="H2HPP ISOMERASE"/>
    <property type="match status" value="1"/>
</dbReference>
<dbReference type="EMBL" id="BAAALT010000226">
    <property type="protein sequence ID" value="GAA1825899.1"/>
    <property type="molecule type" value="Genomic_DNA"/>
</dbReference>
<gene>
    <name evidence="2" type="ORF">GCM10009682_52000</name>
</gene>
<proteinExistence type="predicted"/>
<dbReference type="PANTHER" id="PTHR40112:SF1">
    <property type="entry name" value="H2HPP ISOMERASE"/>
    <property type="match status" value="1"/>
</dbReference>
<keyword evidence="3" id="KW-1185">Reference proteome</keyword>